<evidence type="ECO:0000313" key="2">
    <source>
        <dbReference type="EMBL" id="MFC3703862.1"/>
    </source>
</evidence>
<dbReference type="Proteomes" id="UP001595613">
    <property type="component" value="Unassembled WGS sequence"/>
</dbReference>
<dbReference type="EMBL" id="JBHRYD010000001">
    <property type="protein sequence ID" value="MFC3703862.1"/>
    <property type="molecule type" value="Genomic_DNA"/>
</dbReference>
<evidence type="ECO:0000313" key="3">
    <source>
        <dbReference type="Proteomes" id="UP001595613"/>
    </source>
</evidence>
<keyword evidence="1" id="KW-1133">Transmembrane helix</keyword>
<proteinExistence type="predicted"/>
<protein>
    <submittedName>
        <fullName evidence="2">Anti-sigma factor family protein</fullName>
    </submittedName>
</protein>
<organism evidence="2 3">
    <name type="scientific">Devosia honganensis</name>
    <dbReference type="NCBI Taxonomy" id="1610527"/>
    <lineage>
        <taxon>Bacteria</taxon>
        <taxon>Pseudomonadati</taxon>
        <taxon>Pseudomonadota</taxon>
        <taxon>Alphaproteobacteria</taxon>
        <taxon>Hyphomicrobiales</taxon>
        <taxon>Devosiaceae</taxon>
        <taxon>Devosia</taxon>
    </lineage>
</organism>
<keyword evidence="1" id="KW-0812">Transmembrane</keyword>
<keyword evidence="3" id="KW-1185">Reference proteome</keyword>
<comment type="caution">
    <text evidence="2">The sequence shown here is derived from an EMBL/GenBank/DDBJ whole genome shotgun (WGS) entry which is preliminary data.</text>
</comment>
<feature type="transmembrane region" description="Helical" evidence="1">
    <location>
        <begin position="82"/>
        <end position="102"/>
    </location>
</feature>
<accession>A0ABV7WXT6</accession>
<name>A0ABV7WXT6_9HYPH</name>
<dbReference type="RefSeq" id="WP_380094975.1">
    <property type="nucleotide sequence ID" value="NZ_JBHRYD010000001.1"/>
</dbReference>
<reference evidence="3" key="1">
    <citation type="journal article" date="2019" name="Int. J. Syst. Evol. Microbiol.">
        <title>The Global Catalogue of Microorganisms (GCM) 10K type strain sequencing project: providing services to taxonomists for standard genome sequencing and annotation.</title>
        <authorList>
            <consortium name="The Broad Institute Genomics Platform"/>
            <consortium name="The Broad Institute Genome Sequencing Center for Infectious Disease"/>
            <person name="Wu L."/>
            <person name="Ma J."/>
        </authorList>
    </citation>
    <scope>NUCLEOTIDE SEQUENCE [LARGE SCALE GENOMIC DNA]</scope>
    <source>
        <strain evidence="3">KCTC 42281</strain>
    </source>
</reference>
<keyword evidence="1" id="KW-0472">Membrane</keyword>
<sequence>MSDTDRDRLMAYLDDALPAADRADFEARLAGDEAALAELAALRRQGDAISALYRPVEAEAVPARLDPHRLALGQARRRRRHLAIAASIAAALVLGLAAGLTLRPVPAAPALYDRLIADAVSAHTVYAAESRHAVEVAGSEGAHLSAWLSDRLGMDLVPPDLSEAALSFLGGRLLPAPGLAGGRAAQLMYENAEGERITLYITPARGIDGPELETVRFGPDSALYWADERVTCTIVGAVPPEALQALAGTVFGQLRPREGRNYRAL</sequence>
<gene>
    <name evidence="2" type="ORF">ACFOOL_03725</name>
</gene>
<evidence type="ECO:0000256" key="1">
    <source>
        <dbReference type="SAM" id="Phobius"/>
    </source>
</evidence>